<name>Q3A972_CARHZ</name>
<dbReference type="InParanoid" id="Q3A972"/>
<evidence type="ECO:0000313" key="3">
    <source>
        <dbReference type="Proteomes" id="UP000002706"/>
    </source>
</evidence>
<dbReference type="PANTHER" id="PTHR35894:SF1">
    <property type="entry name" value="PHOSPHORIBULOKINASE _ URIDINE KINASE FAMILY"/>
    <property type="match status" value="1"/>
</dbReference>
<reference evidence="2 3" key="1">
    <citation type="journal article" date="2005" name="PLoS Genet.">
        <title>Life in hot carbon monoxide: the complete genome sequence of Carboxydothermus hydrogenoformans Z-2901.</title>
        <authorList>
            <person name="Wu M."/>
            <person name="Ren Q."/>
            <person name="Durkin A.S."/>
            <person name="Daugherty S.C."/>
            <person name="Brinkac L.M."/>
            <person name="Dodson R.J."/>
            <person name="Madupu R."/>
            <person name="Sullivan S.A."/>
            <person name="Kolonay J.F."/>
            <person name="Haft D.H."/>
            <person name="Nelson W.C."/>
            <person name="Tallon L.J."/>
            <person name="Jones K.M."/>
            <person name="Ulrich L.E."/>
            <person name="Gonzalez J.M."/>
            <person name="Zhulin I.B."/>
            <person name="Robb F.T."/>
            <person name="Eisen J.A."/>
        </authorList>
    </citation>
    <scope>NUCLEOTIDE SEQUENCE [LARGE SCALE GENOMIC DNA]</scope>
    <source>
        <strain evidence="3">ATCC BAA-161 / DSM 6008 / Z-2901</strain>
    </source>
</reference>
<sequence>MYRAFYSLTKAPFTKEIKTADSFLSTSFSETMARLEYLKKTRGIGLIAGEPGAGKTFALRAFAESLNPSLYKVLYFPLSTGTVMDFYRGLAIALGEEPKFRKVDLFHQIQTAVLRFFRERKITPVFILDEMQMAKDLFLCDINILFNFSMDSENPFILILSGLPHLLDKLSLNQNRPLAQRIAMSYKVEPLTREEVAGYIQHQMELAGAKHSIFSEQAIEAIASLSRGWPRLINKLATHCLLYGFQAKKEIIDAEVVRLAAFWMLVSNLARSHFCGRFSFYFSLLKFCDILQKVLLAYQINLQFLQITATSYAILF</sequence>
<dbReference type="Pfam" id="PF13401">
    <property type="entry name" value="AAA_22"/>
    <property type="match status" value="1"/>
</dbReference>
<dbReference type="Proteomes" id="UP000002706">
    <property type="component" value="Chromosome"/>
</dbReference>
<gene>
    <name evidence="2" type="ordered locus">CHY_2519</name>
</gene>
<dbReference type="SMART" id="SM00382">
    <property type="entry name" value="AAA"/>
    <property type="match status" value="1"/>
</dbReference>
<dbReference type="HOGENOM" id="CLU_024125_1_0_9"/>
<dbReference type="OrthoDB" id="9815896at2"/>
<organism evidence="2 3">
    <name type="scientific">Carboxydothermus hydrogenoformans (strain ATCC BAA-161 / DSM 6008 / Z-2901)</name>
    <dbReference type="NCBI Taxonomy" id="246194"/>
    <lineage>
        <taxon>Bacteria</taxon>
        <taxon>Bacillati</taxon>
        <taxon>Bacillota</taxon>
        <taxon>Clostridia</taxon>
        <taxon>Thermoanaerobacterales</taxon>
        <taxon>Thermoanaerobacteraceae</taxon>
        <taxon>Carboxydothermus</taxon>
    </lineage>
</organism>
<accession>Q3A972</accession>
<dbReference type="eggNOG" id="COG3267">
    <property type="taxonomic scope" value="Bacteria"/>
</dbReference>
<dbReference type="InterPro" id="IPR052026">
    <property type="entry name" value="ExeA_AAA_ATPase_DNA-bind"/>
</dbReference>
<dbReference type="KEGG" id="chy:CHY_2519"/>
<feature type="domain" description="AAA+ ATPase" evidence="1">
    <location>
        <begin position="41"/>
        <end position="189"/>
    </location>
</feature>
<proteinExistence type="predicted"/>
<protein>
    <submittedName>
        <fullName evidence="2">General secretion pathway domain protein</fullName>
    </submittedName>
</protein>
<dbReference type="STRING" id="246194.CHY_2519"/>
<dbReference type="EMBL" id="CP000141">
    <property type="protein sequence ID" value="ABB14222.1"/>
    <property type="molecule type" value="Genomic_DNA"/>
</dbReference>
<dbReference type="InterPro" id="IPR003593">
    <property type="entry name" value="AAA+_ATPase"/>
</dbReference>
<evidence type="ECO:0000259" key="1">
    <source>
        <dbReference type="SMART" id="SM00382"/>
    </source>
</evidence>
<dbReference type="GO" id="GO:0016887">
    <property type="term" value="F:ATP hydrolysis activity"/>
    <property type="evidence" value="ECO:0007669"/>
    <property type="project" value="InterPro"/>
</dbReference>
<dbReference type="AlphaFoldDB" id="Q3A972"/>
<dbReference type="Gene3D" id="3.40.50.300">
    <property type="entry name" value="P-loop containing nucleotide triphosphate hydrolases"/>
    <property type="match status" value="1"/>
</dbReference>
<keyword evidence="3" id="KW-1185">Reference proteome</keyword>
<dbReference type="InterPro" id="IPR049945">
    <property type="entry name" value="AAA_22"/>
</dbReference>
<dbReference type="SUPFAM" id="SSF52540">
    <property type="entry name" value="P-loop containing nucleoside triphosphate hydrolases"/>
    <property type="match status" value="1"/>
</dbReference>
<evidence type="ECO:0000313" key="2">
    <source>
        <dbReference type="EMBL" id="ABB14222.1"/>
    </source>
</evidence>
<dbReference type="InterPro" id="IPR027417">
    <property type="entry name" value="P-loop_NTPase"/>
</dbReference>
<dbReference type="PANTHER" id="PTHR35894">
    <property type="entry name" value="GENERAL SECRETION PATHWAY PROTEIN A-RELATED"/>
    <property type="match status" value="1"/>
</dbReference>